<dbReference type="AlphaFoldDB" id="A0AA39QJY4"/>
<organism evidence="2 3">
    <name type="scientific">Armillaria luteobubalina</name>
    <dbReference type="NCBI Taxonomy" id="153913"/>
    <lineage>
        <taxon>Eukaryota</taxon>
        <taxon>Fungi</taxon>
        <taxon>Dikarya</taxon>
        <taxon>Basidiomycota</taxon>
        <taxon>Agaricomycotina</taxon>
        <taxon>Agaricomycetes</taxon>
        <taxon>Agaricomycetidae</taxon>
        <taxon>Agaricales</taxon>
        <taxon>Marasmiineae</taxon>
        <taxon>Physalacriaceae</taxon>
        <taxon>Armillaria</taxon>
    </lineage>
</organism>
<dbReference type="EMBL" id="JAUEPU010000003">
    <property type="protein sequence ID" value="KAK0503694.1"/>
    <property type="molecule type" value="Genomic_DNA"/>
</dbReference>
<dbReference type="Proteomes" id="UP001175228">
    <property type="component" value="Unassembled WGS sequence"/>
</dbReference>
<evidence type="ECO:0000313" key="3">
    <source>
        <dbReference type="Proteomes" id="UP001175228"/>
    </source>
</evidence>
<accession>A0AA39QJY4</accession>
<evidence type="ECO:0000256" key="1">
    <source>
        <dbReference type="SAM" id="MobiDB-lite"/>
    </source>
</evidence>
<comment type="caution">
    <text evidence="2">The sequence shown here is derived from an EMBL/GenBank/DDBJ whole genome shotgun (WGS) entry which is preliminary data.</text>
</comment>
<feature type="region of interest" description="Disordered" evidence="1">
    <location>
        <begin position="761"/>
        <end position="805"/>
    </location>
</feature>
<gene>
    <name evidence="2" type="ORF">EDD18DRAFT_1456881</name>
</gene>
<name>A0AA39QJY4_9AGAR</name>
<protein>
    <submittedName>
        <fullName evidence="2">Uncharacterized protein</fullName>
    </submittedName>
</protein>
<sequence length="906" mass="102184">MAHIVDLPILDDYPYLSDFEQASRFLKTLRSSMKLEDVPPSFLSESCIQRLLRENPMYYVNLARRHADGRLAELEDTPLLCPYSSELTWKGSRYLAAVQSYLGRLHHGSDALSNPAASFWAPSTLRFKDGYSFKYADHIQSLEIPRLVNAKEPVLLLHDFGTFPSNALLSQRMARIYQGKTNCFFVNGSASGKTRLLLEGLHENWGFYFTAAIDSSTLGSRDISRMLLSFDMESVFNTILPPKDDPTFETCLDVNTRFACWQFSVILLARLVVFKRFLEDASGNPDDGMRHRWLLAQLQPFFLQSLAKKSKRDPFDELKDIMQEWVVPIEFFDEAICETLDSIFSLLPGAPGTPLFIVIDEGNVLADGGEFSFSDAFGEGRPILKELLTTWKRHLQSYDVMLIVAGTEIPQKHFQDDEWSDFQWSSDTGDFGVPEVQREYVSKFLPPALVSSPAGEELQLRIWRWFRGRHWLTASVISQLLTTDFQSPHRLLDFLVWLATGYEPRDGKVYSHREESRVFAHCYLPMKMPDPKYYPSVKAAVHDALIHCLVTLDHRLIFGTDRIDAVSRGVGRFIDPNMEQIVIDEPLCLVTCARWFADKKTSLTDIDSYLSVDRKYQRPLSTTCFVALCLAHVFSQPRGLVDVFSFTGALPEWANQTANLVDLSTDLGMLHYTPGTSRRLAYVAETPADTLTWLKDKHSTVFCIHSANSASPALLFSLRLADGSCVWLFLHVNLDGSAEGLVPKTELQDMLKALQPEHLFNERTNEETPTPESPTGDQGSPSPVEIPSTVKSETSYPPKESEESDDIRKLLEGLPNRNQSAGACSVLRVVASLRADAKIDRLDVDVNHPIAELNTRFVQSITEKFSGKDILEDIVANATHTGGYMGVKRKTIDDSEGPTLKRQRSV</sequence>
<proteinExistence type="predicted"/>
<reference evidence="2" key="1">
    <citation type="submission" date="2023-06" db="EMBL/GenBank/DDBJ databases">
        <authorList>
            <consortium name="Lawrence Berkeley National Laboratory"/>
            <person name="Ahrendt S."/>
            <person name="Sahu N."/>
            <person name="Indic B."/>
            <person name="Wong-Bajracharya J."/>
            <person name="Merenyi Z."/>
            <person name="Ke H.-M."/>
            <person name="Monk M."/>
            <person name="Kocsube S."/>
            <person name="Drula E."/>
            <person name="Lipzen A."/>
            <person name="Balint B."/>
            <person name="Henrissat B."/>
            <person name="Andreopoulos B."/>
            <person name="Martin F.M."/>
            <person name="Harder C.B."/>
            <person name="Rigling D."/>
            <person name="Ford K.L."/>
            <person name="Foster G.D."/>
            <person name="Pangilinan J."/>
            <person name="Papanicolaou A."/>
            <person name="Barry K."/>
            <person name="LaButti K."/>
            <person name="Viragh M."/>
            <person name="Koriabine M."/>
            <person name="Yan M."/>
            <person name="Riley R."/>
            <person name="Champramary S."/>
            <person name="Plett K.L."/>
            <person name="Tsai I.J."/>
            <person name="Slot J."/>
            <person name="Sipos G."/>
            <person name="Plett J."/>
            <person name="Nagy L.G."/>
            <person name="Grigoriev I.V."/>
        </authorList>
    </citation>
    <scope>NUCLEOTIDE SEQUENCE</scope>
    <source>
        <strain evidence="2">HWK02</strain>
    </source>
</reference>
<evidence type="ECO:0000313" key="2">
    <source>
        <dbReference type="EMBL" id="KAK0503694.1"/>
    </source>
</evidence>
<keyword evidence="3" id="KW-1185">Reference proteome</keyword>